<dbReference type="SUPFAM" id="SSF158702">
    <property type="entry name" value="Sec63 N-terminal domain-like"/>
    <property type="match status" value="1"/>
</dbReference>
<evidence type="ECO:0000313" key="6">
    <source>
        <dbReference type="EMBL" id="KAG1820308.1"/>
    </source>
</evidence>
<keyword evidence="4" id="KW-0067">ATP-binding</keyword>
<dbReference type="PROSITE" id="PS51192">
    <property type="entry name" value="HELICASE_ATP_BIND_1"/>
    <property type="match status" value="2"/>
</dbReference>
<dbReference type="Gene3D" id="1.10.10.10">
    <property type="entry name" value="Winged helix-like DNA-binding domain superfamily/Winged helix DNA-binding domain"/>
    <property type="match status" value="1"/>
</dbReference>
<evidence type="ECO:0000256" key="1">
    <source>
        <dbReference type="ARBA" id="ARBA00022741"/>
    </source>
</evidence>
<dbReference type="Gene3D" id="2.60.40.150">
    <property type="entry name" value="C2 domain"/>
    <property type="match status" value="1"/>
</dbReference>
<organism evidence="6 7">
    <name type="scientific">Suillus subaureus</name>
    <dbReference type="NCBI Taxonomy" id="48587"/>
    <lineage>
        <taxon>Eukaryota</taxon>
        <taxon>Fungi</taxon>
        <taxon>Dikarya</taxon>
        <taxon>Basidiomycota</taxon>
        <taxon>Agaricomycotina</taxon>
        <taxon>Agaricomycetes</taxon>
        <taxon>Agaricomycetidae</taxon>
        <taxon>Boletales</taxon>
        <taxon>Suillineae</taxon>
        <taxon>Suillaceae</taxon>
        <taxon>Suillus</taxon>
    </lineage>
</organism>
<dbReference type="Gene3D" id="3.40.50.300">
    <property type="entry name" value="P-loop containing nucleotide triphosphate hydrolases"/>
    <property type="match status" value="4"/>
</dbReference>
<evidence type="ECO:0000313" key="7">
    <source>
        <dbReference type="Proteomes" id="UP000807769"/>
    </source>
</evidence>
<gene>
    <name evidence="6" type="ORF">BJ212DRAFT_1478436</name>
</gene>
<protein>
    <submittedName>
        <fullName evidence="6">Sec63-domain-containing protein</fullName>
    </submittedName>
</protein>
<feature type="domain" description="Helicase ATP-binding" evidence="5">
    <location>
        <begin position="271"/>
        <end position="459"/>
    </location>
</feature>
<dbReference type="OrthoDB" id="5575at2759"/>
<dbReference type="FunFam" id="1.10.3380.10:FF:000001">
    <property type="entry name" value="U5 small nuclear ribonucleoprotein helicase"/>
    <property type="match status" value="1"/>
</dbReference>
<dbReference type="InterPro" id="IPR035892">
    <property type="entry name" value="C2_domain_sf"/>
</dbReference>
<evidence type="ECO:0000259" key="5">
    <source>
        <dbReference type="PROSITE" id="PS51192"/>
    </source>
</evidence>
<dbReference type="InterPro" id="IPR004179">
    <property type="entry name" value="Sec63-dom"/>
</dbReference>
<dbReference type="GO" id="GO:0004386">
    <property type="term" value="F:helicase activity"/>
    <property type="evidence" value="ECO:0007669"/>
    <property type="project" value="UniProtKB-KW"/>
</dbReference>
<sequence length="1572" mass="175116">MSILQHLDQLMSAPGEHAVQNFNDTKQLDDWIMPKSFTSPDVNDDLEQDSRNSITDVFITGQKLSLPTPEHLIGRLSSKPKEVLEHISGILSTTLPDDVISGELADLVGFDDIEIVAELLASRSYFVDALSGREKTTFKISTSEKAKTGTVVTSLAPQDIRRRLEGTLRANASRPLFTGVAQEAPEVLPHVYSASMMQGGLLSQFGTKYARPLGTTTHDYEEYEEIIIPPAKVVPPRTSERLILVNELDDLARGSFPGYSSLNRIQSIVYSTAYESNENILVCAPTGAGKTDIAMLTILRVLNQHRSPISPSSPLHASIDRNAFQIIYVAPMKALASEIVRKLGKRLKWLSIQVKELTGMGILSDTCTAFIVTTPEKWDVVTRKPTGEGELASKLKLLIIDEVHLLNEERGAVIETIVARTLRQVESSQSVIRIVGLSATLPNYLDVAEFLHASRYKGLFFFDSSFRPVPLEQHFIGVRGKPGSTRSKTNLDRVTYEKVSELVQQGHQVMVFVHARKETVKAAQALKDAATIDGTLEDYNCEEHPQWSFFRRNIGDSRNKEMKQLFDLGFGIHHAGMLRSDRNMMERMFEARAIKVSGIDGEMTQVEVNISEEGSLLYSDSRVGSQLACSCRSQVVIKGTQLYDSAKGSFVDLSVLDVLQVFGRAGRPGLETSGEGYICTTEDKLVHYVDAITSQNPIESRFISGIENALNAEIALGMSRDDVAEDPHLGQKRNSLVMTAARRLASAGMINLTEKTSTFSITDLGRIAAKYYIRYASIEVFNKEFKPKMTEADALSMLSMSTEFDQIQVRESEMTELELLMKKVPCDVKGGTDTSQGKVNILLQSYISRLPVEDFALVSDSAYAAQNGGRIARALLDIAISRKWASVATVFMGITKAIEKRLWPFDEPLRQFDLKAEIIYGLENSREEYSPAELASMTPVELGNLVRLNERHGQALRNAARQFPTVTMASSLRPLGSNVLKIAILVTRNFDWNVKVHDLGEPFWLWVEDHEGIEILQFAHLLLRESTNSLDVNFVVSIPTDIPPPYFTVRFVSDRWMGAEDELHVSLDGLVMPAPSHGHTPRLDLPFLSRSSLCLPVLEDLYSARLHDFNAIQTQVFWSLINTSMNALVSAPVSSGKSLMGHLAIWTTLLLHPRSLVLFIVPNRTLAAQSLLDFRVVSHALDVTVELSSGEGCFSPCRTSTIRVVTPSGLLEAVDKRNLRHANYPSVVVCDNLEQLDATYELSISLLRHTTQNHLTRYVGLSTSLNDPTDIASWLGVDPMALHSFRPTDRDQSLTITYQTFTIPHSAALFKSMSKPAYMAIKSVPSRESAIIFVPSRSHCRTVAQELITQCVLNTETERGFLPEFVLPLYIEDCSARLQDPTLVDFVTRGVGIFHSGMSKADRNLVLELFAEGVVRVLLSPRDACWMLPVRAGAVVVMGTQYIHLERDGSGPQLRDYSLVDVVQMQSRAVRHDAPGHFFLFCQAEVRETFSKFLAEGLPLESELLDSSVFEKWYRERRRDGSIRNKQDAVQALSFTLLARRLVSNPVYYDMEAGSQNEILSRLVDRLEESVL</sequence>
<dbReference type="InterPro" id="IPR014001">
    <property type="entry name" value="Helicase_ATP-bd"/>
</dbReference>
<evidence type="ECO:0000256" key="2">
    <source>
        <dbReference type="ARBA" id="ARBA00022801"/>
    </source>
</evidence>
<dbReference type="PANTHER" id="PTHR47961:SF13">
    <property type="entry name" value="ACTIVATING SIGNAL COINTEGRATOR 1 COMPLEX SUBUNIT 3"/>
    <property type="match status" value="1"/>
</dbReference>
<comment type="caution">
    <text evidence="6">The sequence shown here is derived from an EMBL/GenBank/DDBJ whole genome shotgun (WGS) entry which is preliminary data.</text>
</comment>
<dbReference type="SMART" id="SM00487">
    <property type="entry name" value="DEXDc"/>
    <property type="match status" value="2"/>
</dbReference>
<evidence type="ECO:0000256" key="4">
    <source>
        <dbReference type="ARBA" id="ARBA00022840"/>
    </source>
</evidence>
<dbReference type="GO" id="GO:0016787">
    <property type="term" value="F:hydrolase activity"/>
    <property type="evidence" value="ECO:0007669"/>
    <property type="project" value="UniProtKB-KW"/>
</dbReference>
<dbReference type="InterPro" id="IPR027417">
    <property type="entry name" value="P-loop_NTPase"/>
</dbReference>
<dbReference type="Pfam" id="PF00270">
    <property type="entry name" value="DEAD"/>
    <property type="match status" value="2"/>
</dbReference>
<dbReference type="GeneID" id="64633726"/>
<dbReference type="RefSeq" id="XP_041195579.1">
    <property type="nucleotide sequence ID" value="XM_041339710.1"/>
</dbReference>
<evidence type="ECO:0000256" key="3">
    <source>
        <dbReference type="ARBA" id="ARBA00022806"/>
    </source>
</evidence>
<feature type="domain" description="Helicase ATP-binding" evidence="5">
    <location>
        <begin position="1118"/>
        <end position="1283"/>
    </location>
</feature>
<name>A0A9P7JG26_9AGAM</name>
<dbReference type="InterPro" id="IPR057842">
    <property type="entry name" value="WH_MER3"/>
</dbReference>
<keyword evidence="3" id="KW-0347">Helicase</keyword>
<dbReference type="InterPro" id="IPR011545">
    <property type="entry name" value="DEAD/DEAH_box_helicase_dom"/>
</dbReference>
<dbReference type="GO" id="GO:0005524">
    <property type="term" value="F:ATP binding"/>
    <property type="evidence" value="ECO:0007669"/>
    <property type="project" value="UniProtKB-KW"/>
</dbReference>
<dbReference type="Pfam" id="PF23445">
    <property type="entry name" value="WHD_SNRNP200"/>
    <property type="match status" value="1"/>
</dbReference>
<dbReference type="SUPFAM" id="SSF52540">
    <property type="entry name" value="P-loop containing nucleoside triphosphate hydrolases"/>
    <property type="match status" value="5"/>
</dbReference>
<keyword evidence="1" id="KW-0547">Nucleotide-binding</keyword>
<dbReference type="Proteomes" id="UP000807769">
    <property type="component" value="Unassembled WGS sequence"/>
</dbReference>
<dbReference type="GO" id="GO:0003676">
    <property type="term" value="F:nucleic acid binding"/>
    <property type="evidence" value="ECO:0007669"/>
    <property type="project" value="InterPro"/>
</dbReference>
<reference evidence="6" key="1">
    <citation type="journal article" date="2020" name="New Phytol.">
        <title>Comparative genomics reveals dynamic genome evolution in host specialist ectomycorrhizal fungi.</title>
        <authorList>
            <person name="Lofgren L.A."/>
            <person name="Nguyen N.H."/>
            <person name="Vilgalys R."/>
            <person name="Ruytinx J."/>
            <person name="Liao H.L."/>
            <person name="Branco S."/>
            <person name="Kuo A."/>
            <person name="LaButti K."/>
            <person name="Lipzen A."/>
            <person name="Andreopoulos W."/>
            <person name="Pangilinan J."/>
            <person name="Riley R."/>
            <person name="Hundley H."/>
            <person name="Na H."/>
            <person name="Barry K."/>
            <person name="Grigoriev I.V."/>
            <person name="Stajich J.E."/>
            <person name="Kennedy P.G."/>
        </authorList>
    </citation>
    <scope>NUCLEOTIDE SEQUENCE</scope>
    <source>
        <strain evidence="6">MN1</strain>
    </source>
</reference>
<dbReference type="InterPro" id="IPR036388">
    <property type="entry name" value="WH-like_DNA-bd_sf"/>
</dbReference>
<accession>A0A9P7JG26</accession>
<dbReference type="EMBL" id="JABBWG010000008">
    <property type="protein sequence ID" value="KAG1820308.1"/>
    <property type="molecule type" value="Genomic_DNA"/>
</dbReference>
<dbReference type="InterPro" id="IPR050474">
    <property type="entry name" value="Hel308_SKI2-like"/>
</dbReference>
<dbReference type="Pfam" id="PF02889">
    <property type="entry name" value="Sec63"/>
    <property type="match status" value="1"/>
</dbReference>
<keyword evidence="2" id="KW-0378">Hydrolase</keyword>
<keyword evidence="7" id="KW-1185">Reference proteome</keyword>
<dbReference type="SMART" id="SM00973">
    <property type="entry name" value="Sec63"/>
    <property type="match status" value="1"/>
</dbReference>
<dbReference type="FunFam" id="3.40.50.300:FF:003287">
    <property type="entry name" value="U5 small nuclear ribonucleoprotein 200 kDa helicase"/>
    <property type="match status" value="1"/>
</dbReference>
<dbReference type="PANTHER" id="PTHR47961">
    <property type="entry name" value="DNA POLYMERASE THETA, PUTATIVE (AFU_ORTHOLOGUE AFUA_1G05260)-RELATED"/>
    <property type="match status" value="1"/>
</dbReference>
<proteinExistence type="predicted"/>
<dbReference type="Gene3D" id="1.10.3380.10">
    <property type="entry name" value="Sec63 N-terminal domain-like domain"/>
    <property type="match status" value="1"/>
</dbReference>